<proteinExistence type="predicted"/>
<dbReference type="AlphaFoldDB" id="A0A165I8Q4"/>
<dbReference type="Proteomes" id="UP000077266">
    <property type="component" value="Unassembled WGS sequence"/>
</dbReference>
<gene>
    <name evidence="1" type="ORF">EXIGLDRAFT_55578</name>
</gene>
<reference evidence="1 2" key="1">
    <citation type="journal article" date="2016" name="Mol. Biol. Evol.">
        <title>Comparative Genomics of Early-Diverging Mushroom-Forming Fungi Provides Insights into the Origins of Lignocellulose Decay Capabilities.</title>
        <authorList>
            <person name="Nagy L.G."/>
            <person name="Riley R."/>
            <person name="Tritt A."/>
            <person name="Adam C."/>
            <person name="Daum C."/>
            <person name="Floudas D."/>
            <person name="Sun H."/>
            <person name="Yadav J.S."/>
            <person name="Pangilinan J."/>
            <person name="Larsson K.H."/>
            <person name="Matsuura K."/>
            <person name="Barry K."/>
            <person name="Labutti K."/>
            <person name="Kuo R."/>
            <person name="Ohm R.A."/>
            <person name="Bhattacharya S.S."/>
            <person name="Shirouzu T."/>
            <person name="Yoshinaga Y."/>
            <person name="Martin F.M."/>
            <person name="Grigoriev I.V."/>
            <person name="Hibbett D.S."/>
        </authorList>
    </citation>
    <scope>NUCLEOTIDE SEQUENCE [LARGE SCALE GENOMIC DNA]</scope>
    <source>
        <strain evidence="1 2">HHB12029</strain>
    </source>
</reference>
<evidence type="ECO:0000313" key="2">
    <source>
        <dbReference type="Proteomes" id="UP000077266"/>
    </source>
</evidence>
<organism evidence="1 2">
    <name type="scientific">Exidia glandulosa HHB12029</name>
    <dbReference type="NCBI Taxonomy" id="1314781"/>
    <lineage>
        <taxon>Eukaryota</taxon>
        <taxon>Fungi</taxon>
        <taxon>Dikarya</taxon>
        <taxon>Basidiomycota</taxon>
        <taxon>Agaricomycotina</taxon>
        <taxon>Agaricomycetes</taxon>
        <taxon>Auriculariales</taxon>
        <taxon>Exidiaceae</taxon>
        <taxon>Exidia</taxon>
    </lineage>
</organism>
<evidence type="ECO:0000313" key="1">
    <source>
        <dbReference type="EMBL" id="KZV93058.1"/>
    </source>
</evidence>
<name>A0A165I8Q4_EXIGL</name>
<protein>
    <submittedName>
        <fullName evidence="1">Uncharacterized protein</fullName>
    </submittedName>
</protein>
<sequence length="306" mass="34909">MELFYSSYTAQQLYHQHLVISWMEELVHECQSSPGFRSHFLPDFIRMRVVANGPDWVLRVLKTPQQWKTLTPVVGIVGNDPAGWKSDMQYFFVMTGLPPGITPIVAASAEPDLQCWKCTARPGARLWNQENWGYLPLNLRLDESFAHWLPGSLNANRYEQSLLFHYLGIADPNAPRHTDLLAKKRTAVEYLKPAALMTMPRMMQALCDLDPRPQNARDADSVPVGPDEFGGVTSKSLLCQECLAKMVMARLWVWWQREKDEKSKTELDKGNCWFGYECILQGFKADHASRLNVCRHCAASCFTVLT</sequence>
<dbReference type="OrthoDB" id="2745518at2759"/>
<keyword evidence="2" id="KW-1185">Reference proteome</keyword>
<accession>A0A165I8Q4</accession>
<dbReference type="InParanoid" id="A0A165I8Q4"/>
<dbReference type="EMBL" id="KV425996">
    <property type="protein sequence ID" value="KZV93058.1"/>
    <property type="molecule type" value="Genomic_DNA"/>
</dbReference>